<protein>
    <submittedName>
        <fullName evidence="4">UDP-N-acetylglucosamine pyrophosphorylase GlmU-related enzyme</fullName>
    </submittedName>
</protein>
<name>Q9PJB4_CHLMU</name>
<dbReference type="PANTHER" id="PTHR43584:SF8">
    <property type="entry name" value="N-ACETYLMURAMATE ALPHA-1-PHOSPHATE URIDYLYLTRANSFERASE"/>
    <property type="match status" value="1"/>
</dbReference>
<dbReference type="GO" id="GO:0016779">
    <property type="term" value="F:nucleotidyltransferase activity"/>
    <property type="evidence" value="ECO:0007669"/>
    <property type="project" value="UniProtKB-ARBA"/>
</dbReference>
<evidence type="ECO:0000256" key="2">
    <source>
        <dbReference type="ARBA" id="ARBA00023315"/>
    </source>
</evidence>
<evidence type="ECO:0000259" key="3">
    <source>
        <dbReference type="Pfam" id="PF25087"/>
    </source>
</evidence>
<dbReference type="InterPro" id="IPR050065">
    <property type="entry name" value="GlmU-like"/>
</dbReference>
<keyword evidence="1" id="KW-0808">Transferase</keyword>
<dbReference type="EMBL" id="AE002160">
    <property type="protein sequence ID" value="AAF39710.1"/>
    <property type="molecule type" value="Genomic_DNA"/>
</dbReference>
<proteinExistence type="predicted"/>
<dbReference type="InterPro" id="IPR056729">
    <property type="entry name" value="GMPPB_C"/>
</dbReference>
<keyword evidence="5" id="KW-1185">Reference proteome</keyword>
<evidence type="ECO:0000256" key="1">
    <source>
        <dbReference type="ARBA" id="ARBA00022679"/>
    </source>
</evidence>
<dbReference type="AlphaFoldDB" id="Q9PJB4"/>
<dbReference type="KEGG" id="cmu:TC_0918"/>
<sequence length="218" mass="23855">MFKYQTMLYQELSMVLASSLFSPEEFLYPEIVSQAEFVWSILTLLEQKLSSHSFSGIQGHLEEGVYLKNKETIEIQEGAYVESGAYLCGPCIIGPYTQVRHGAYIRGGVITGAHCVVGHCSEIKNSYLGHYAKAAHFAYVGDSVLGSRVNLGAGVRCANFRLDGGNIFLRYSGDRYDTQRKKLGAFLGKGVSIGCNTVLNPGCCVVSATKILPNQTIY</sequence>
<dbReference type="HOGENOM" id="CLU_086901_0_0_0"/>
<evidence type="ECO:0000313" key="5">
    <source>
        <dbReference type="Proteomes" id="UP000000800"/>
    </source>
</evidence>
<dbReference type="Gene3D" id="2.160.10.10">
    <property type="entry name" value="Hexapeptide repeat proteins"/>
    <property type="match status" value="1"/>
</dbReference>
<dbReference type="SUPFAM" id="SSF51161">
    <property type="entry name" value="Trimeric LpxA-like enzymes"/>
    <property type="match status" value="1"/>
</dbReference>
<reference evidence="4 5" key="1">
    <citation type="journal article" date="2000" name="Nucleic Acids Res.">
        <title>Genome sequences of Chlamydia trachomatis MoPn and Chlamydia pneumoniae AR39.</title>
        <authorList>
            <person name="Read T.D."/>
            <person name="Brunham R.C."/>
            <person name="Shen C."/>
            <person name="Gill S.R."/>
            <person name="Heidelberg J.F."/>
            <person name="White O."/>
            <person name="Hickey E.K."/>
            <person name="Peterson J.D."/>
            <person name="Utterback T.R."/>
            <person name="Berry K.J."/>
            <person name="Bass S."/>
            <person name="Linher K.D."/>
            <person name="Weidman J.F."/>
            <person name="Khouri H.M."/>
            <person name="Craven B."/>
            <person name="Bowman C."/>
            <person name="Dodson R.J."/>
            <person name="Gwinn M.L."/>
            <person name="Nelson W.C."/>
            <person name="DeBoy R.T."/>
            <person name="Kolonay J.F."/>
            <person name="McClarty G."/>
            <person name="Salzberg S.L."/>
            <person name="Eisen J.A."/>
            <person name="Fraser C.M."/>
        </authorList>
    </citation>
    <scope>NUCLEOTIDE SEQUENCE [LARGE SCALE GENOMIC DNA]</scope>
    <source>
        <strain evidence="5">MoPn / Nigg</strain>
    </source>
</reference>
<keyword evidence="2" id="KW-0012">Acyltransferase</keyword>
<feature type="domain" description="Mannose-1-phosphate guanyltransferase C-terminal" evidence="3">
    <location>
        <begin position="88"/>
        <end position="207"/>
    </location>
</feature>
<organism evidence="4 5">
    <name type="scientific">Chlamydia muridarum (strain MoPn / Nigg)</name>
    <dbReference type="NCBI Taxonomy" id="243161"/>
    <lineage>
        <taxon>Bacteria</taxon>
        <taxon>Pseudomonadati</taxon>
        <taxon>Chlamydiota</taxon>
        <taxon>Chlamydiia</taxon>
        <taxon>Chlamydiales</taxon>
        <taxon>Chlamydiaceae</taxon>
        <taxon>Chlamydia/Chlamydophila group</taxon>
        <taxon>Chlamydia</taxon>
    </lineage>
</organism>
<dbReference type="PANTHER" id="PTHR43584">
    <property type="entry name" value="NUCLEOTIDYL TRANSFERASE"/>
    <property type="match status" value="1"/>
</dbReference>
<dbReference type="eggNOG" id="COG1207">
    <property type="taxonomic scope" value="Bacteria"/>
</dbReference>
<dbReference type="Proteomes" id="UP000000800">
    <property type="component" value="Chromosome"/>
</dbReference>
<gene>
    <name evidence="4" type="ordered locus">TC_0918</name>
</gene>
<evidence type="ECO:0000313" key="4">
    <source>
        <dbReference type="EMBL" id="AAF39710.1"/>
    </source>
</evidence>
<accession>Q9PJB4</accession>
<dbReference type="Pfam" id="PF25087">
    <property type="entry name" value="GMPPB_C"/>
    <property type="match status" value="1"/>
</dbReference>
<dbReference type="PIR" id="F81650">
    <property type="entry name" value="F81650"/>
</dbReference>
<dbReference type="GO" id="GO:0016746">
    <property type="term" value="F:acyltransferase activity"/>
    <property type="evidence" value="ECO:0007669"/>
    <property type="project" value="UniProtKB-KW"/>
</dbReference>
<dbReference type="InterPro" id="IPR011004">
    <property type="entry name" value="Trimer_LpxA-like_sf"/>
</dbReference>